<dbReference type="GO" id="GO:0035721">
    <property type="term" value="P:intraciliary retrograde transport"/>
    <property type="evidence" value="ECO:0007669"/>
    <property type="project" value="TreeGrafter"/>
</dbReference>
<sequence length="342" mass="38736">MSIECLMGRIKYLQASKSFSSALDEVNILVVKFPSYVPGLIEKMRIQLASQDWESASDTATRHEALKKLEELKKELEISEPKTSNQYSLVSKLTSLICGREPTILQKVQEICEKAVELTPGNYHYLINLGDIVLMQGKVKEAIQHFRNAVNLCETSFDGLKGDNNNLHEASTQLEFLSELQPTIGKSSEVSYMISVLRRKQGLSTSQILTPLNDAMELQLHKLRNVSLSLEYYELLDPDFLLQLISEYLIHAPPEPSNIGNTFRIFNDMTYINDQYDSVLMRCLRILEPLTLSAPGFQKGIYLTAYVHYMLRNTTIAISNVKKCLEVNPSFLDGYILLAKVS</sequence>
<name>A0A183JDJ5_9TREM</name>
<reference evidence="5 6" key="2">
    <citation type="submission" date="2018-11" db="EMBL/GenBank/DDBJ databases">
        <authorList>
            <consortium name="Pathogen Informatics"/>
        </authorList>
    </citation>
    <scope>NUCLEOTIDE SEQUENCE [LARGE SCALE GENOMIC DNA]</scope>
    <source>
        <strain evidence="5">Dakar</strain>
        <strain evidence="6">Dakar, Senegal</strain>
    </source>
</reference>
<evidence type="ECO:0000256" key="1">
    <source>
        <dbReference type="ARBA" id="ARBA00010935"/>
    </source>
</evidence>
<evidence type="ECO:0000313" key="5">
    <source>
        <dbReference type="EMBL" id="VDO63640.1"/>
    </source>
</evidence>
<proteinExistence type="inferred from homology"/>
<dbReference type="SUPFAM" id="SSF48452">
    <property type="entry name" value="TPR-like"/>
    <property type="match status" value="1"/>
</dbReference>
<accession>A0A183JDJ5</accession>
<keyword evidence="2" id="KW-0802">TPR repeat</keyword>
<evidence type="ECO:0000259" key="3">
    <source>
        <dbReference type="Pfam" id="PF25060"/>
    </source>
</evidence>
<dbReference type="PANTHER" id="PTHR14699:SF0">
    <property type="entry name" value="TETRATRICOPEPTIDE REPEAT PROTEIN 21 HOMOLOG"/>
    <property type="match status" value="1"/>
</dbReference>
<organism evidence="7">
    <name type="scientific">Schistosoma curassoni</name>
    <dbReference type="NCBI Taxonomy" id="6186"/>
    <lineage>
        <taxon>Eukaryota</taxon>
        <taxon>Metazoa</taxon>
        <taxon>Spiralia</taxon>
        <taxon>Lophotrochozoa</taxon>
        <taxon>Platyhelminthes</taxon>
        <taxon>Trematoda</taxon>
        <taxon>Digenea</taxon>
        <taxon>Strigeidida</taxon>
        <taxon>Schistosomatoidea</taxon>
        <taxon>Schistosomatidae</taxon>
        <taxon>Schistosoma</taxon>
    </lineage>
</organism>
<feature type="domain" description="Tetratricopeptide repeat protein 21A/21B N-terminal ARM repeat" evidence="4">
    <location>
        <begin position="2"/>
        <end position="56"/>
    </location>
</feature>
<evidence type="ECO:0000259" key="4">
    <source>
        <dbReference type="Pfam" id="PF25062"/>
    </source>
</evidence>
<dbReference type="Pfam" id="PF25060">
    <property type="entry name" value="ARM_TT21_2nd"/>
    <property type="match status" value="1"/>
</dbReference>
<evidence type="ECO:0000313" key="6">
    <source>
        <dbReference type="Proteomes" id="UP000279833"/>
    </source>
</evidence>
<dbReference type="WBParaSite" id="SCUD_0000075701-mRNA-1">
    <property type="protein sequence ID" value="SCUD_0000075701-mRNA-1"/>
    <property type="gene ID" value="SCUD_0000075701"/>
</dbReference>
<dbReference type="InterPro" id="IPR011990">
    <property type="entry name" value="TPR-like_helical_dom_sf"/>
</dbReference>
<dbReference type="GO" id="GO:0005929">
    <property type="term" value="C:cilium"/>
    <property type="evidence" value="ECO:0007669"/>
    <property type="project" value="GOC"/>
</dbReference>
<dbReference type="GO" id="GO:0030991">
    <property type="term" value="C:intraciliary transport particle A"/>
    <property type="evidence" value="ECO:0007669"/>
    <property type="project" value="TreeGrafter"/>
</dbReference>
<dbReference type="InterPro" id="IPR056832">
    <property type="entry name" value="ARM_TT21_2nd"/>
</dbReference>
<dbReference type="InterPro" id="IPR040364">
    <property type="entry name" value="TTC21A/TTC21B"/>
</dbReference>
<dbReference type="PANTHER" id="PTHR14699">
    <property type="entry name" value="STI2 PROTEIN-RELATED"/>
    <property type="match status" value="1"/>
</dbReference>
<dbReference type="GO" id="GO:0061512">
    <property type="term" value="P:protein localization to cilium"/>
    <property type="evidence" value="ECO:0007669"/>
    <property type="project" value="TreeGrafter"/>
</dbReference>
<dbReference type="PROSITE" id="PS50005">
    <property type="entry name" value="TPR"/>
    <property type="match status" value="1"/>
</dbReference>
<dbReference type="EMBL" id="UZAK01000556">
    <property type="protein sequence ID" value="VDO63640.1"/>
    <property type="molecule type" value="Genomic_DNA"/>
</dbReference>
<gene>
    <name evidence="5" type="ORF">SCUD_LOCUS758</name>
</gene>
<evidence type="ECO:0000256" key="2">
    <source>
        <dbReference type="PROSITE-ProRule" id="PRU00339"/>
    </source>
</evidence>
<reference evidence="7" key="1">
    <citation type="submission" date="2016-06" db="UniProtKB">
        <authorList>
            <consortium name="WormBaseParasite"/>
        </authorList>
    </citation>
    <scope>IDENTIFICATION</scope>
</reference>
<dbReference type="Pfam" id="PF25062">
    <property type="entry name" value="ARM_TT21_N"/>
    <property type="match status" value="1"/>
</dbReference>
<feature type="domain" description="Tetratricopeptide repeat protein 21A/21B second ARM" evidence="3">
    <location>
        <begin position="67"/>
        <end position="341"/>
    </location>
</feature>
<dbReference type="AlphaFoldDB" id="A0A183JDJ5"/>
<protein>
    <submittedName>
        <fullName evidence="7">TPR_REGION domain-containing protein</fullName>
    </submittedName>
</protein>
<dbReference type="Gene3D" id="1.25.40.10">
    <property type="entry name" value="Tetratricopeptide repeat domain"/>
    <property type="match status" value="1"/>
</dbReference>
<comment type="similarity">
    <text evidence="1">Belongs to the TTC21 family.</text>
</comment>
<dbReference type="Proteomes" id="UP000279833">
    <property type="component" value="Unassembled WGS sequence"/>
</dbReference>
<dbReference type="STRING" id="6186.A0A183JDJ5"/>
<dbReference type="InterPro" id="IPR019734">
    <property type="entry name" value="TPR_rpt"/>
</dbReference>
<keyword evidence="6" id="KW-1185">Reference proteome</keyword>
<evidence type="ECO:0000313" key="7">
    <source>
        <dbReference type="WBParaSite" id="SCUD_0000075701-mRNA-1"/>
    </source>
</evidence>
<feature type="repeat" description="TPR" evidence="2">
    <location>
        <begin position="123"/>
        <end position="156"/>
    </location>
</feature>
<dbReference type="InterPro" id="IPR056833">
    <property type="entry name" value="ARM_TT21_N"/>
</dbReference>